<dbReference type="InterPro" id="IPR026044">
    <property type="entry name" value="MltA"/>
</dbReference>
<dbReference type="GO" id="GO:0009253">
    <property type="term" value="P:peptidoglycan catabolic process"/>
    <property type="evidence" value="ECO:0007669"/>
    <property type="project" value="TreeGrafter"/>
</dbReference>
<evidence type="ECO:0000259" key="7">
    <source>
        <dbReference type="Pfam" id="PF06725"/>
    </source>
</evidence>
<dbReference type="SUPFAM" id="SSF50685">
    <property type="entry name" value="Barwin-like endoglucanases"/>
    <property type="match status" value="1"/>
</dbReference>
<evidence type="ECO:0000256" key="3">
    <source>
        <dbReference type="ARBA" id="ARBA00023239"/>
    </source>
</evidence>
<dbReference type="GO" id="GO:0019867">
    <property type="term" value="C:outer membrane"/>
    <property type="evidence" value="ECO:0007669"/>
    <property type="project" value="InterPro"/>
</dbReference>
<evidence type="ECO:0000256" key="1">
    <source>
        <dbReference type="ARBA" id="ARBA00001420"/>
    </source>
</evidence>
<protein>
    <recommendedName>
        <fullName evidence="2">peptidoglycan lytic exotransglycosylase</fullName>
        <ecNumber evidence="2">4.2.2.n1</ecNumber>
    </recommendedName>
    <alternativeName>
        <fullName evidence="5">Murein hydrolase A</fullName>
    </alternativeName>
</protein>
<evidence type="ECO:0000313" key="8">
    <source>
        <dbReference type="EMBL" id="GHC74445.1"/>
    </source>
</evidence>
<dbReference type="AlphaFoldDB" id="A0A8J3DNM8"/>
<gene>
    <name evidence="8" type="ORF">GCM10010136_23660</name>
</gene>
<evidence type="ECO:0000256" key="4">
    <source>
        <dbReference type="ARBA" id="ARBA00023316"/>
    </source>
</evidence>
<evidence type="ECO:0000313" key="9">
    <source>
        <dbReference type="Proteomes" id="UP000641137"/>
    </source>
</evidence>
<dbReference type="PANTHER" id="PTHR30124:SF0">
    <property type="entry name" value="MEMBRANE-BOUND LYTIC MUREIN TRANSGLYCOSYLASE A"/>
    <property type="match status" value="1"/>
</dbReference>
<dbReference type="InterPro" id="IPR036908">
    <property type="entry name" value="RlpA-like_sf"/>
</dbReference>
<dbReference type="CDD" id="cd14485">
    <property type="entry name" value="mltA_like_LT_A"/>
    <property type="match status" value="1"/>
</dbReference>
<comment type="caution">
    <text evidence="8">The sequence shown here is derived from an EMBL/GenBank/DDBJ whole genome shotgun (WGS) entry which is preliminary data.</text>
</comment>
<keyword evidence="3" id="KW-0456">Lyase</keyword>
<dbReference type="EC" id="4.2.2.n1" evidence="2"/>
<dbReference type="GO" id="GO:0004553">
    <property type="term" value="F:hydrolase activity, hydrolyzing O-glycosyl compounds"/>
    <property type="evidence" value="ECO:0007669"/>
    <property type="project" value="InterPro"/>
</dbReference>
<dbReference type="GO" id="GO:0008933">
    <property type="term" value="F:peptidoglycan lytic transglycosylase activity"/>
    <property type="evidence" value="ECO:0007669"/>
    <property type="project" value="TreeGrafter"/>
</dbReference>
<keyword evidence="4" id="KW-0961">Cell wall biogenesis/degradation</keyword>
<evidence type="ECO:0000256" key="2">
    <source>
        <dbReference type="ARBA" id="ARBA00012587"/>
    </source>
</evidence>
<name>A0A8J3DNM8_9HYPH</name>
<proteinExistence type="predicted"/>
<reference evidence="8" key="1">
    <citation type="journal article" date="2014" name="Int. J. Syst. Evol. Microbiol.">
        <title>Complete genome sequence of Corynebacterium casei LMG S-19264T (=DSM 44701T), isolated from a smear-ripened cheese.</title>
        <authorList>
            <consortium name="US DOE Joint Genome Institute (JGI-PGF)"/>
            <person name="Walter F."/>
            <person name="Albersmeier A."/>
            <person name="Kalinowski J."/>
            <person name="Ruckert C."/>
        </authorList>
    </citation>
    <scope>NUCLEOTIDE SEQUENCE</scope>
    <source>
        <strain evidence="8">KCTC 42097</strain>
    </source>
</reference>
<evidence type="ECO:0000256" key="5">
    <source>
        <dbReference type="ARBA" id="ARBA00030918"/>
    </source>
</evidence>
<dbReference type="Pfam" id="PF03562">
    <property type="entry name" value="MltA"/>
    <property type="match status" value="1"/>
</dbReference>
<dbReference type="PANTHER" id="PTHR30124">
    <property type="entry name" value="MEMBRANE-BOUND LYTIC MUREIN TRANSGLYCOSYLASE A"/>
    <property type="match status" value="1"/>
</dbReference>
<comment type="catalytic activity">
    <reaction evidence="1">
        <text>Exolytic cleavage of the (1-&gt;4)-beta-glycosidic linkage between N-acetylmuramic acid (MurNAc) and N-acetylglucosamine (GlcNAc) residues in peptidoglycan, from either the reducing or the non-reducing ends of the peptidoglycan chains, with concomitant formation of a 1,6-anhydrobond in the MurNAc residue.</text>
        <dbReference type="EC" id="4.2.2.n1"/>
    </reaction>
</comment>
<dbReference type="Proteomes" id="UP000641137">
    <property type="component" value="Unassembled WGS sequence"/>
</dbReference>
<feature type="domain" description="Lytic transglycosylase MltA" evidence="6">
    <location>
        <begin position="1"/>
        <end position="28"/>
    </location>
</feature>
<dbReference type="EMBL" id="BMZO01000007">
    <property type="protein sequence ID" value="GHC74445.1"/>
    <property type="molecule type" value="Genomic_DNA"/>
</dbReference>
<reference evidence="8" key="2">
    <citation type="submission" date="2020-09" db="EMBL/GenBank/DDBJ databases">
        <authorList>
            <person name="Sun Q."/>
            <person name="Kim S."/>
        </authorList>
    </citation>
    <scope>NUCLEOTIDE SEQUENCE</scope>
    <source>
        <strain evidence="8">KCTC 42097</strain>
    </source>
</reference>
<accession>A0A8J3DNM8</accession>
<dbReference type="InterPro" id="IPR005300">
    <property type="entry name" value="MltA_B"/>
</dbReference>
<dbReference type="GO" id="GO:0009254">
    <property type="term" value="P:peptidoglycan turnover"/>
    <property type="evidence" value="ECO:0007669"/>
    <property type="project" value="InterPro"/>
</dbReference>
<dbReference type="Gene3D" id="2.40.40.10">
    <property type="entry name" value="RlpA-like domain"/>
    <property type="match status" value="1"/>
</dbReference>
<dbReference type="Pfam" id="PF06725">
    <property type="entry name" value="3D"/>
    <property type="match status" value="1"/>
</dbReference>
<dbReference type="GO" id="GO:0071555">
    <property type="term" value="P:cell wall organization"/>
    <property type="evidence" value="ECO:0007669"/>
    <property type="project" value="UniProtKB-KW"/>
</dbReference>
<dbReference type="InterPro" id="IPR010611">
    <property type="entry name" value="3D_dom"/>
</dbReference>
<feature type="domain" description="3D" evidence="7">
    <location>
        <begin position="51"/>
        <end position="127"/>
    </location>
</feature>
<keyword evidence="9" id="KW-1185">Reference proteome</keyword>
<sequence>MQTIRGWLDENPARTDEVLWRNRSYIFFGTPGDSGHDGPEGASGVNLVAGRSVAVDSQRHVWGTPIFISSTSRINFGNGGELPRLMIAQDTGSAIRGNCRADLFMGTGEEAGALAGGLKETGSFHLLIPITASGRL</sequence>
<evidence type="ECO:0000259" key="6">
    <source>
        <dbReference type="Pfam" id="PF03562"/>
    </source>
</evidence>
<organism evidence="8 9">
    <name type="scientific">Limoniibacter endophyticus</name>
    <dbReference type="NCBI Taxonomy" id="1565040"/>
    <lineage>
        <taxon>Bacteria</taxon>
        <taxon>Pseudomonadati</taxon>
        <taxon>Pseudomonadota</taxon>
        <taxon>Alphaproteobacteria</taxon>
        <taxon>Hyphomicrobiales</taxon>
        <taxon>Bartonellaceae</taxon>
        <taxon>Limoniibacter</taxon>
    </lineage>
</organism>